<dbReference type="OrthoDB" id="6752614at2759"/>
<dbReference type="AlphaFoldDB" id="A0A8K0D988"/>
<evidence type="ECO:0000313" key="1">
    <source>
        <dbReference type="EMBL" id="KAF2900109.1"/>
    </source>
</evidence>
<evidence type="ECO:0000313" key="2">
    <source>
        <dbReference type="Proteomes" id="UP000801492"/>
    </source>
</evidence>
<name>A0A8K0D988_IGNLU</name>
<reference evidence="1" key="1">
    <citation type="submission" date="2019-08" db="EMBL/GenBank/DDBJ databases">
        <title>The genome of the North American firefly Photinus pyralis.</title>
        <authorList>
            <consortium name="Photinus pyralis genome working group"/>
            <person name="Fallon T.R."/>
            <person name="Sander Lower S.E."/>
            <person name="Weng J.-K."/>
        </authorList>
    </citation>
    <scope>NUCLEOTIDE SEQUENCE</scope>
    <source>
        <strain evidence="1">TRF0915ILg1</strain>
        <tissue evidence="1">Whole body</tissue>
    </source>
</reference>
<dbReference type="EMBL" id="VTPC01002379">
    <property type="protein sequence ID" value="KAF2900109.1"/>
    <property type="molecule type" value="Genomic_DNA"/>
</dbReference>
<protein>
    <submittedName>
        <fullName evidence="1">Uncharacterized protein</fullName>
    </submittedName>
</protein>
<gene>
    <name evidence="1" type="ORF">ILUMI_06077</name>
</gene>
<dbReference type="Proteomes" id="UP000801492">
    <property type="component" value="Unassembled WGS sequence"/>
</dbReference>
<comment type="caution">
    <text evidence="1">The sequence shown here is derived from an EMBL/GenBank/DDBJ whole genome shotgun (WGS) entry which is preliminary data.</text>
</comment>
<sequence length="158" mass="18239">MKGYKDGQRTQEDVYNLFSMTYPDQTPITRSTVSKIERKSSERGYVRCDTQQHLNVPEDVELNILLEVQENPPNTTRALATNNNTTQQKKILMFTSLHEQGDEKDLELPRDHLVPALVELYPDNEEPDVPNTNLWYQHDGAPPPPIIVFLLWSNTNTF</sequence>
<keyword evidence="2" id="KW-1185">Reference proteome</keyword>
<proteinExistence type="predicted"/>
<organism evidence="1 2">
    <name type="scientific">Ignelater luminosus</name>
    <name type="common">Cucubano</name>
    <name type="synonym">Pyrophorus luminosus</name>
    <dbReference type="NCBI Taxonomy" id="2038154"/>
    <lineage>
        <taxon>Eukaryota</taxon>
        <taxon>Metazoa</taxon>
        <taxon>Ecdysozoa</taxon>
        <taxon>Arthropoda</taxon>
        <taxon>Hexapoda</taxon>
        <taxon>Insecta</taxon>
        <taxon>Pterygota</taxon>
        <taxon>Neoptera</taxon>
        <taxon>Endopterygota</taxon>
        <taxon>Coleoptera</taxon>
        <taxon>Polyphaga</taxon>
        <taxon>Elateriformia</taxon>
        <taxon>Elateroidea</taxon>
        <taxon>Elateridae</taxon>
        <taxon>Agrypninae</taxon>
        <taxon>Pyrophorini</taxon>
        <taxon>Ignelater</taxon>
    </lineage>
</organism>
<accession>A0A8K0D988</accession>